<protein>
    <submittedName>
        <fullName evidence="1">8397_t:CDS:1</fullName>
    </submittedName>
</protein>
<accession>A0A9N9P1B5</accession>
<keyword evidence="2" id="KW-1185">Reference proteome</keyword>
<feature type="non-terminal residue" evidence="1">
    <location>
        <position position="1"/>
    </location>
</feature>
<sequence>RTLTISDRAYLIISHINTETQRQVLIKLKLLLQNRVTSIKTNDNHLHDATVSPHFFWY</sequence>
<gene>
    <name evidence="1" type="ORF">AMORRO_LOCUS18298</name>
</gene>
<evidence type="ECO:0000313" key="2">
    <source>
        <dbReference type="Proteomes" id="UP000789342"/>
    </source>
</evidence>
<feature type="non-terminal residue" evidence="1">
    <location>
        <position position="58"/>
    </location>
</feature>
<comment type="caution">
    <text evidence="1">The sequence shown here is derived from an EMBL/GenBank/DDBJ whole genome shotgun (WGS) entry which is preliminary data.</text>
</comment>
<dbReference type="Proteomes" id="UP000789342">
    <property type="component" value="Unassembled WGS sequence"/>
</dbReference>
<evidence type="ECO:0000313" key="1">
    <source>
        <dbReference type="EMBL" id="CAG8792934.1"/>
    </source>
</evidence>
<reference evidence="1" key="1">
    <citation type="submission" date="2021-06" db="EMBL/GenBank/DDBJ databases">
        <authorList>
            <person name="Kallberg Y."/>
            <person name="Tangrot J."/>
            <person name="Rosling A."/>
        </authorList>
    </citation>
    <scope>NUCLEOTIDE SEQUENCE</scope>
    <source>
        <strain evidence="1">CL551</strain>
    </source>
</reference>
<dbReference type="EMBL" id="CAJVPV010063433">
    <property type="protein sequence ID" value="CAG8792934.1"/>
    <property type="molecule type" value="Genomic_DNA"/>
</dbReference>
<organism evidence="1 2">
    <name type="scientific">Acaulospora morrowiae</name>
    <dbReference type="NCBI Taxonomy" id="94023"/>
    <lineage>
        <taxon>Eukaryota</taxon>
        <taxon>Fungi</taxon>
        <taxon>Fungi incertae sedis</taxon>
        <taxon>Mucoromycota</taxon>
        <taxon>Glomeromycotina</taxon>
        <taxon>Glomeromycetes</taxon>
        <taxon>Diversisporales</taxon>
        <taxon>Acaulosporaceae</taxon>
        <taxon>Acaulospora</taxon>
    </lineage>
</organism>
<name>A0A9N9P1B5_9GLOM</name>
<dbReference type="AlphaFoldDB" id="A0A9N9P1B5"/>
<proteinExistence type="predicted"/>